<dbReference type="Proteomes" id="UP000717996">
    <property type="component" value="Unassembled WGS sequence"/>
</dbReference>
<name>A0A9P6XMM9_RHIOR</name>
<proteinExistence type="predicted"/>
<evidence type="ECO:0000313" key="2">
    <source>
        <dbReference type="Proteomes" id="UP000717996"/>
    </source>
</evidence>
<evidence type="ECO:0000313" key="1">
    <source>
        <dbReference type="EMBL" id="KAG1525533.1"/>
    </source>
</evidence>
<gene>
    <name evidence="1" type="ORF">G6F51_014362</name>
</gene>
<comment type="caution">
    <text evidence="1">The sequence shown here is derived from an EMBL/GenBank/DDBJ whole genome shotgun (WGS) entry which is preliminary data.</text>
</comment>
<accession>A0A9P6XMM9</accession>
<dbReference type="EMBL" id="JAANIT010009703">
    <property type="protein sequence ID" value="KAG1525533.1"/>
    <property type="molecule type" value="Genomic_DNA"/>
</dbReference>
<reference evidence="1" key="1">
    <citation type="journal article" date="2020" name="Microb. Genom.">
        <title>Genetic diversity of clinical and environmental Mucorales isolates obtained from an investigation of mucormycosis cases among solid organ transplant recipients.</title>
        <authorList>
            <person name="Nguyen M.H."/>
            <person name="Kaul D."/>
            <person name="Muto C."/>
            <person name="Cheng S.J."/>
            <person name="Richter R.A."/>
            <person name="Bruno V.M."/>
            <person name="Liu G."/>
            <person name="Beyhan S."/>
            <person name="Sundermann A.J."/>
            <person name="Mounaud S."/>
            <person name="Pasculle A.W."/>
            <person name="Nierman W.C."/>
            <person name="Driscoll E."/>
            <person name="Cumbie R."/>
            <person name="Clancy C.J."/>
            <person name="Dupont C.L."/>
        </authorList>
    </citation>
    <scope>NUCLEOTIDE SEQUENCE</scope>
    <source>
        <strain evidence="1">GL16</strain>
    </source>
</reference>
<sequence>MTDVVTPAPDATAAAESASVADVAAVAAADATVSPLLGEDDDQTTSMAPAGPEVLVQVYGPDGKPLLEAATTAQLAELQISAFSPGKSANRRPS</sequence>
<protein>
    <submittedName>
        <fullName evidence="1">Uncharacterized protein</fullName>
    </submittedName>
</protein>
<dbReference type="AlphaFoldDB" id="A0A9P6XMM9"/>
<organism evidence="1 2">
    <name type="scientific">Rhizopus oryzae</name>
    <name type="common">Mucormycosis agent</name>
    <name type="synonym">Rhizopus arrhizus var. delemar</name>
    <dbReference type="NCBI Taxonomy" id="64495"/>
    <lineage>
        <taxon>Eukaryota</taxon>
        <taxon>Fungi</taxon>
        <taxon>Fungi incertae sedis</taxon>
        <taxon>Mucoromycota</taxon>
        <taxon>Mucoromycotina</taxon>
        <taxon>Mucoromycetes</taxon>
        <taxon>Mucorales</taxon>
        <taxon>Mucorineae</taxon>
        <taxon>Rhizopodaceae</taxon>
        <taxon>Rhizopus</taxon>
    </lineage>
</organism>